<dbReference type="SMART" id="SM00326">
    <property type="entry name" value="SH3"/>
    <property type="match status" value="1"/>
</dbReference>
<feature type="region of interest" description="Disordered" evidence="3">
    <location>
        <begin position="50"/>
        <end position="122"/>
    </location>
</feature>
<reference evidence="5" key="1">
    <citation type="submission" date="2022-07" db="EMBL/GenBank/DDBJ databases">
        <title>Fungi with potential for degradation of polypropylene.</title>
        <authorList>
            <person name="Gostincar C."/>
        </authorList>
    </citation>
    <scope>NUCLEOTIDE SEQUENCE</scope>
    <source>
        <strain evidence="5">EXF-13308</strain>
    </source>
</reference>
<comment type="caution">
    <text evidence="5">The sequence shown here is derived from an EMBL/GenBank/DDBJ whole genome shotgun (WGS) entry which is preliminary data.</text>
</comment>
<protein>
    <submittedName>
        <fullName evidence="5">SH3 domain containing protein</fullName>
    </submittedName>
</protein>
<dbReference type="PROSITE" id="PS50002">
    <property type="entry name" value="SH3"/>
    <property type="match status" value="1"/>
</dbReference>
<proteinExistence type="predicted"/>
<name>A0AA38S336_9PEZI</name>
<dbReference type="InterPro" id="IPR036028">
    <property type="entry name" value="SH3-like_dom_sf"/>
</dbReference>
<feature type="compositionally biased region" description="Gly residues" evidence="3">
    <location>
        <begin position="248"/>
        <end position="258"/>
    </location>
</feature>
<dbReference type="InterPro" id="IPR050670">
    <property type="entry name" value="STAM"/>
</dbReference>
<dbReference type="EMBL" id="JANBVO010000003">
    <property type="protein sequence ID" value="KAJ9155375.1"/>
    <property type="molecule type" value="Genomic_DNA"/>
</dbReference>
<dbReference type="InterPro" id="IPR001452">
    <property type="entry name" value="SH3_domain"/>
</dbReference>
<evidence type="ECO:0000313" key="5">
    <source>
        <dbReference type="EMBL" id="KAJ9155375.1"/>
    </source>
</evidence>
<dbReference type="CDD" id="cd00174">
    <property type="entry name" value="SH3"/>
    <property type="match status" value="1"/>
</dbReference>
<sequence>MADRQRIIETNRSLRLIKNELESLLEKGVITDDAFDTFHRLLPAEAPLAGHSATHTPASRTASTASPAPTSPAAAPVPPTAGLSNLSLNSGGNANNNAPPSYTQSASPAPPSGPPPPPSKPVLAHARALYRYAAADARDCSFERDDRIAVHEYMNADWWMGRNLRTGQEGIFPKNYVELEAAPPPGPPPGMMMTPAGGAGYPDEKAGYNGYQAPGQPTYGGYPPAPPPGQQNPYNSSVPPMAVAEQGSSGGEQHGNGKVGEYGKKFGKKLGNAAIFGAGATIGGNIVNSIF</sequence>
<organism evidence="5 6">
    <name type="scientific">Pleurostoma richardsiae</name>
    <dbReference type="NCBI Taxonomy" id="41990"/>
    <lineage>
        <taxon>Eukaryota</taxon>
        <taxon>Fungi</taxon>
        <taxon>Dikarya</taxon>
        <taxon>Ascomycota</taxon>
        <taxon>Pezizomycotina</taxon>
        <taxon>Sordariomycetes</taxon>
        <taxon>Sordariomycetidae</taxon>
        <taxon>Calosphaeriales</taxon>
        <taxon>Pleurostomataceae</taxon>
        <taxon>Pleurostoma</taxon>
    </lineage>
</organism>
<keyword evidence="1 2" id="KW-0728">SH3 domain</keyword>
<dbReference type="AlphaFoldDB" id="A0AA38S336"/>
<feature type="domain" description="SH3" evidence="4">
    <location>
        <begin position="121"/>
        <end position="182"/>
    </location>
</feature>
<keyword evidence="6" id="KW-1185">Reference proteome</keyword>
<dbReference type="SUPFAM" id="SSF50044">
    <property type="entry name" value="SH3-domain"/>
    <property type="match status" value="1"/>
</dbReference>
<evidence type="ECO:0000256" key="2">
    <source>
        <dbReference type="PROSITE-ProRule" id="PRU00192"/>
    </source>
</evidence>
<dbReference type="Pfam" id="PF00018">
    <property type="entry name" value="SH3_1"/>
    <property type="match status" value="1"/>
</dbReference>
<feature type="compositionally biased region" description="Pro residues" evidence="3">
    <location>
        <begin position="108"/>
        <end position="120"/>
    </location>
</feature>
<dbReference type="PANTHER" id="PTHR45929:SF7">
    <property type="entry name" value="LAS SEVENTEEN-BINDING PROTEIN 1"/>
    <property type="match status" value="1"/>
</dbReference>
<dbReference type="Gene3D" id="2.30.30.40">
    <property type="entry name" value="SH3 Domains"/>
    <property type="match status" value="1"/>
</dbReference>
<feature type="compositionally biased region" description="Low complexity" evidence="3">
    <location>
        <begin position="52"/>
        <end position="98"/>
    </location>
</feature>
<evidence type="ECO:0000256" key="3">
    <source>
        <dbReference type="SAM" id="MobiDB-lite"/>
    </source>
</evidence>
<dbReference type="PRINTS" id="PR00452">
    <property type="entry name" value="SH3DOMAIN"/>
</dbReference>
<evidence type="ECO:0000259" key="4">
    <source>
        <dbReference type="PROSITE" id="PS50002"/>
    </source>
</evidence>
<evidence type="ECO:0000313" key="6">
    <source>
        <dbReference type="Proteomes" id="UP001174694"/>
    </source>
</evidence>
<feature type="region of interest" description="Disordered" evidence="3">
    <location>
        <begin position="215"/>
        <end position="258"/>
    </location>
</feature>
<gene>
    <name evidence="5" type="ORF">NKR23_g2063</name>
</gene>
<accession>A0AA38S336</accession>
<dbReference type="PANTHER" id="PTHR45929">
    <property type="entry name" value="JAK PATHWAY SIGNAL TRANSDUCTION ADAPTOR MOLECULE"/>
    <property type="match status" value="1"/>
</dbReference>
<evidence type="ECO:0000256" key="1">
    <source>
        <dbReference type="ARBA" id="ARBA00022443"/>
    </source>
</evidence>
<dbReference type="Proteomes" id="UP001174694">
    <property type="component" value="Unassembled WGS sequence"/>
</dbReference>